<sequence>MKIETVGITYSELRTFGNYENKRYGITLEASLEAGETASCVKAKLTEIAKTQVKEFFDGKTDDPMDIPF</sequence>
<name>A0ABY5HPZ5_9SPIR</name>
<evidence type="ECO:0000313" key="1">
    <source>
        <dbReference type="EMBL" id="UTY27563.1"/>
    </source>
</evidence>
<proteinExistence type="predicted"/>
<dbReference type="Proteomes" id="UP001059401">
    <property type="component" value="Chromosome"/>
</dbReference>
<evidence type="ECO:0000313" key="2">
    <source>
        <dbReference type="Proteomes" id="UP001059401"/>
    </source>
</evidence>
<dbReference type="EMBL" id="CP038802">
    <property type="protein sequence ID" value="UTY27563.1"/>
    <property type="molecule type" value="Genomic_DNA"/>
</dbReference>
<accession>A0ABY5HPZ5</accession>
<protein>
    <submittedName>
        <fullName evidence="1">Uncharacterized protein</fullName>
    </submittedName>
</protein>
<organism evidence="1 2">
    <name type="scientific">Treponema putidum</name>
    <dbReference type="NCBI Taxonomy" id="221027"/>
    <lineage>
        <taxon>Bacteria</taxon>
        <taxon>Pseudomonadati</taxon>
        <taxon>Spirochaetota</taxon>
        <taxon>Spirochaetia</taxon>
        <taxon>Spirochaetales</taxon>
        <taxon>Treponemataceae</taxon>
        <taxon>Treponema</taxon>
    </lineage>
</organism>
<reference evidence="1" key="1">
    <citation type="submission" date="2019-04" db="EMBL/GenBank/DDBJ databases">
        <title>Whole genome sequencing of oral phylogroup 2 treponemes.</title>
        <authorList>
            <person name="Chan Y."/>
            <person name="Zeng H.H."/>
            <person name="Yu X.L."/>
            <person name="Leung W.K."/>
            <person name="Watt R.M."/>
        </authorList>
    </citation>
    <scope>NUCLEOTIDE SEQUENCE</scope>
    <source>
        <strain evidence="1">OMZ 847</strain>
    </source>
</reference>
<gene>
    <name evidence="1" type="ORF">E4N76_00150</name>
</gene>
<keyword evidence="2" id="KW-1185">Reference proteome</keyword>
<dbReference type="RefSeq" id="WP_255805561.1">
    <property type="nucleotide sequence ID" value="NZ_CP038802.1"/>
</dbReference>